<keyword evidence="11 15" id="KW-0547">Nucleotide-binding</keyword>
<evidence type="ECO:0000256" key="12">
    <source>
        <dbReference type="ARBA" id="ARBA00022842"/>
    </source>
</evidence>
<dbReference type="GO" id="GO:0052657">
    <property type="term" value="F:guanine phosphoribosyltransferase activity"/>
    <property type="evidence" value="ECO:0007669"/>
    <property type="project" value="UniProtKB-ARBA"/>
</dbReference>
<keyword evidence="6 15" id="KW-0963">Cytoplasm</keyword>
<comment type="similarity">
    <text evidence="4 15">Belongs to the purine/pyrimidine phosphoribosyltransferase family.</text>
</comment>
<keyword evidence="10 15" id="KW-0660">Purine salvage</keyword>
<dbReference type="GO" id="GO:0004422">
    <property type="term" value="F:hypoxanthine phosphoribosyltransferase activity"/>
    <property type="evidence" value="ECO:0007669"/>
    <property type="project" value="InterPro"/>
</dbReference>
<evidence type="ECO:0000256" key="3">
    <source>
        <dbReference type="ARBA" id="ARBA00004669"/>
    </source>
</evidence>
<dbReference type="Gene3D" id="3.40.50.2020">
    <property type="match status" value="1"/>
</dbReference>
<comment type="subcellular location">
    <subcellularLocation>
        <location evidence="2 15">Cytoplasm</location>
    </subcellularLocation>
</comment>
<dbReference type="GO" id="GO:0032264">
    <property type="term" value="P:IMP salvage"/>
    <property type="evidence" value="ECO:0007669"/>
    <property type="project" value="UniProtKB-UniPathway"/>
</dbReference>
<evidence type="ECO:0000256" key="11">
    <source>
        <dbReference type="ARBA" id="ARBA00022741"/>
    </source>
</evidence>
<dbReference type="PANTHER" id="PTHR43340">
    <property type="entry name" value="HYPOXANTHINE-GUANINE PHOSPHORIBOSYLTRANSFERASE"/>
    <property type="match status" value="1"/>
</dbReference>
<dbReference type="GO" id="GO:0032263">
    <property type="term" value="P:GMP salvage"/>
    <property type="evidence" value="ECO:0007669"/>
    <property type="project" value="TreeGrafter"/>
</dbReference>
<accession>A0A8J6T678</accession>
<dbReference type="InterPro" id="IPR005904">
    <property type="entry name" value="Hxn_phspho_trans"/>
</dbReference>
<dbReference type="UniPathway" id="UPA00591">
    <property type="reaction ID" value="UER00648"/>
</dbReference>
<feature type="domain" description="Phosphoribosyltransferase" evidence="16">
    <location>
        <begin position="11"/>
        <end position="157"/>
    </location>
</feature>
<keyword evidence="8 15" id="KW-0808">Transferase</keyword>
<dbReference type="PANTHER" id="PTHR43340:SF1">
    <property type="entry name" value="HYPOXANTHINE PHOSPHORIBOSYLTRANSFERASE"/>
    <property type="match status" value="1"/>
</dbReference>
<evidence type="ECO:0000256" key="14">
    <source>
        <dbReference type="ARBA" id="ARBA00049402"/>
    </source>
</evidence>
<comment type="catalytic activity">
    <reaction evidence="14">
        <text>IMP + diphosphate = hypoxanthine + 5-phospho-alpha-D-ribose 1-diphosphate</text>
        <dbReference type="Rhea" id="RHEA:17973"/>
        <dbReference type="ChEBI" id="CHEBI:17368"/>
        <dbReference type="ChEBI" id="CHEBI:33019"/>
        <dbReference type="ChEBI" id="CHEBI:58017"/>
        <dbReference type="ChEBI" id="CHEBI:58053"/>
        <dbReference type="EC" id="2.4.2.8"/>
    </reaction>
    <physiologicalReaction direction="right-to-left" evidence="14">
        <dbReference type="Rhea" id="RHEA:17975"/>
    </physiologicalReaction>
</comment>
<evidence type="ECO:0000256" key="1">
    <source>
        <dbReference type="ARBA" id="ARBA00001946"/>
    </source>
</evidence>
<dbReference type="InterPro" id="IPR050408">
    <property type="entry name" value="HGPRT"/>
</dbReference>
<name>A0A8J6T678_9BACT</name>
<evidence type="ECO:0000256" key="10">
    <source>
        <dbReference type="ARBA" id="ARBA00022726"/>
    </source>
</evidence>
<evidence type="ECO:0000256" key="7">
    <source>
        <dbReference type="ARBA" id="ARBA00022676"/>
    </source>
</evidence>
<dbReference type="AlphaFoldDB" id="A0A8J6T678"/>
<evidence type="ECO:0000256" key="9">
    <source>
        <dbReference type="ARBA" id="ARBA00022723"/>
    </source>
</evidence>
<dbReference type="EC" id="2.4.2.8" evidence="5 15"/>
<dbReference type="GO" id="GO:0005829">
    <property type="term" value="C:cytosol"/>
    <property type="evidence" value="ECO:0007669"/>
    <property type="project" value="TreeGrafter"/>
</dbReference>
<evidence type="ECO:0000256" key="4">
    <source>
        <dbReference type="ARBA" id="ARBA00008391"/>
    </source>
</evidence>
<evidence type="ECO:0000256" key="15">
    <source>
        <dbReference type="RuleBase" id="RU364099"/>
    </source>
</evidence>
<comment type="catalytic activity">
    <reaction evidence="13">
        <text>GMP + diphosphate = guanine + 5-phospho-alpha-D-ribose 1-diphosphate</text>
        <dbReference type="Rhea" id="RHEA:25424"/>
        <dbReference type="ChEBI" id="CHEBI:16235"/>
        <dbReference type="ChEBI" id="CHEBI:33019"/>
        <dbReference type="ChEBI" id="CHEBI:58017"/>
        <dbReference type="ChEBI" id="CHEBI:58115"/>
        <dbReference type="EC" id="2.4.2.8"/>
    </reaction>
    <physiologicalReaction direction="right-to-left" evidence="13">
        <dbReference type="Rhea" id="RHEA:25426"/>
    </physiologicalReaction>
</comment>
<protein>
    <recommendedName>
        <fullName evidence="5 15">Hypoxanthine phosphoribosyltransferase</fullName>
        <ecNumber evidence="5 15">2.4.2.8</ecNumber>
    </recommendedName>
</protein>
<dbReference type="FunFam" id="3.40.50.2020:FF:000006">
    <property type="entry name" value="Hypoxanthine phosphoribosyltransferase"/>
    <property type="match status" value="1"/>
</dbReference>
<dbReference type="SUPFAM" id="SSF53271">
    <property type="entry name" value="PRTase-like"/>
    <property type="match status" value="1"/>
</dbReference>
<dbReference type="EMBL" id="JACNLL010000027">
    <property type="protein sequence ID" value="MBC8198912.1"/>
    <property type="molecule type" value="Genomic_DNA"/>
</dbReference>
<dbReference type="InterPro" id="IPR029057">
    <property type="entry name" value="PRTase-like"/>
</dbReference>
<keyword evidence="12 15" id="KW-0460">Magnesium</keyword>
<dbReference type="GO" id="GO:0006166">
    <property type="term" value="P:purine ribonucleoside salvage"/>
    <property type="evidence" value="ECO:0007669"/>
    <property type="project" value="UniProtKB-KW"/>
</dbReference>
<evidence type="ECO:0000256" key="5">
    <source>
        <dbReference type="ARBA" id="ARBA00011895"/>
    </source>
</evidence>
<evidence type="ECO:0000259" key="16">
    <source>
        <dbReference type="Pfam" id="PF00156"/>
    </source>
</evidence>
<evidence type="ECO:0000313" key="18">
    <source>
        <dbReference type="Proteomes" id="UP000603545"/>
    </source>
</evidence>
<dbReference type="GO" id="GO:0000166">
    <property type="term" value="F:nucleotide binding"/>
    <property type="evidence" value="ECO:0007669"/>
    <property type="project" value="UniProtKB-KW"/>
</dbReference>
<dbReference type="GO" id="GO:0046100">
    <property type="term" value="P:hypoxanthine metabolic process"/>
    <property type="evidence" value="ECO:0007669"/>
    <property type="project" value="TreeGrafter"/>
</dbReference>
<dbReference type="Proteomes" id="UP000603545">
    <property type="component" value="Unassembled WGS sequence"/>
</dbReference>
<organism evidence="17 18">
    <name type="scientific">Candidatus Desulfaltia bathyphila</name>
    <dbReference type="NCBI Taxonomy" id="2841697"/>
    <lineage>
        <taxon>Bacteria</taxon>
        <taxon>Pseudomonadati</taxon>
        <taxon>Thermodesulfobacteriota</taxon>
        <taxon>Desulfobacteria</taxon>
        <taxon>Desulfobacterales</taxon>
        <taxon>Desulfobacterales incertae sedis</taxon>
        <taxon>Candidatus Desulfaltia</taxon>
    </lineage>
</organism>
<dbReference type="NCBIfam" id="TIGR01203">
    <property type="entry name" value="HGPRTase"/>
    <property type="match status" value="1"/>
</dbReference>
<dbReference type="GO" id="GO:0000287">
    <property type="term" value="F:magnesium ion binding"/>
    <property type="evidence" value="ECO:0007669"/>
    <property type="project" value="TreeGrafter"/>
</dbReference>
<comment type="pathway">
    <text evidence="3 15">Purine metabolism; IMP biosynthesis via salvage pathway; IMP from hypoxanthine: step 1/1.</text>
</comment>
<dbReference type="Pfam" id="PF00156">
    <property type="entry name" value="Pribosyltran"/>
    <property type="match status" value="1"/>
</dbReference>
<evidence type="ECO:0000313" key="17">
    <source>
        <dbReference type="EMBL" id="MBC8198912.1"/>
    </source>
</evidence>
<evidence type="ECO:0000256" key="2">
    <source>
        <dbReference type="ARBA" id="ARBA00004496"/>
    </source>
</evidence>
<evidence type="ECO:0000256" key="6">
    <source>
        <dbReference type="ARBA" id="ARBA00022490"/>
    </source>
</evidence>
<dbReference type="InterPro" id="IPR000836">
    <property type="entry name" value="PRTase_dom"/>
</dbReference>
<dbReference type="CDD" id="cd06223">
    <property type="entry name" value="PRTases_typeI"/>
    <property type="match status" value="1"/>
</dbReference>
<gene>
    <name evidence="17" type="primary">hpt</name>
    <name evidence="17" type="ORF">H8E80_02530</name>
</gene>
<keyword evidence="9 15" id="KW-0479">Metal-binding</keyword>
<comment type="cofactor">
    <cofactor evidence="1 15">
        <name>Mg(2+)</name>
        <dbReference type="ChEBI" id="CHEBI:18420"/>
    </cofactor>
</comment>
<sequence>MSKLIPILKKNSIDKIVDDLALRISSDYKNSEPVLICVLKGAFVFLSDLMRRLAIPVKIDFVRVSSYGSGTSSSGNIRLTKEIEIDIKDKDVLIIEDIVDTGLTLTYLVDYLKSFGPKSVKICSLLDKHERREVNIKVDYIGHVLKEGFIVGYGIDYNEKFRHLADIYHLKL</sequence>
<evidence type="ECO:0000256" key="13">
    <source>
        <dbReference type="ARBA" id="ARBA00048811"/>
    </source>
</evidence>
<keyword evidence="7 15" id="KW-0328">Glycosyltransferase</keyword>
<evidence type="ECO:0000256" key="8">
    <source>
        <dbReference type="ARBA" id="ARBA00022679"/>
    </source>
</evidence>
<comment type="caution">
    <text evidence="17">The sequence shown here is derived from an EMBL/GenBank/DDBJ whole genome shotgun (WGS) entry which is preliminary data.</text>
</comment>
<dbReference type="GO" id="GO:0006178">
    <property type="term" value="P:guanine salvage"/>
    <property type="evidence" value="ECO:0007669"/>
    <property type="project" value="TreeGrafter"/>
</dbReference>
<reference evidence="17 18" key="1">
    <citation type="submission" date="2020-08" db="EMBL/GenBank/DDBJ databases">
        <title>Bridging the membrane lipid divide: bacteria of the FCB group superphylum have the potential to synthesize archaeal ether lipids.</title>
        <authorList>
            <person name="Villanueva L."/>
            <person name="Von Meijenfeldt F.A.B."/>
            <person name="Westbye A.B."/>
            <person name="Yadav S."/>
            <person name="Hopmans E.C."/>
            <person name="Dutilh B.E."/>
            <person name="Sinninghe Damste J.S."/>
        </authorList>
    </citation>
    <scope>NUCLEOTIDE SEQUENCE [LARGE SCALE GENOMIC DNA]</scope>
    <source>
        <strain evidence="17">NIOZ-UU82</strain>
    </source>
</reference>
<proteinExistence type="inferred from homology"/>